<proteinExistence type="predicted"/>
<dbReference type="AlphaFoldDB" id="A0AAJ2J9J9"/>
<comment type="caution">
    <text evidence="2">The sequence shown here is derived from an EMBL/GenBank/DDBJ whole genome shotgun (WGS) entry which is preliminary data.</text>
</comment>
<evidence type="ECO:0000256" key="1">
    <source>
        <dbReference type="SAM" id="MobiDB-lite"/>
    </source>
</evidence>
<organism evidence="2 3">
    <name type="scientific">Stenotrophomonas maltophilia</name>
    <name type="common">Pseudomonas maltophilia</name>
    <name type="synonym">Xanthomonas maltophilia</name>
    <dbReference type="NCBI Taxonomy" id="40324"/>
    <lineage>
        <taxon>Bacteria</taxon>
        <taxon>Pseudomonadati</taxon>
        <taxon>Pseudomonadota</taxon>
        <taxon>Gammaproteobacteria</taxon>
        <taxon>Lysobacterales</taxon>
        <taxon>Lysobacteraceae</taxon>
        <taxon>Stenotrophomonas</taxon>
        <taxon>Stenotrophomonas maltophilia group</taxon>
    </lineage>
</organism>
<dbReference type="Proteomes" id="UP001251948">
    <property type="component" value="Unassembled WGS sequence"/>
</dbReference>
<dbReference type="SUPFAM" id="SSF52540">
    <property type="entry name" value="P-loop containing nucleoside triphosphate hydrolases"/>
    <property type="match status" value="1"/>
</dbReference>
<evidence type="ECO:0000313" key="2">
    <source>
        <dbReference type="EMBL" id="MDT3467284.1"/>
    </source>
</evidence>
<feature type="region of interest" description="Disordered" evidence="1">
    <location>
        <begin position="641"/>
        <end position="668"/>
    </location>
</feature>
<dbReference type="EMBL" id="JAVSKO010000002">
    <property type="protein sequence ID" value="MDT3467284.1"/>
    <property type="molecule type" value="Genomic_DNA"/>
</dbReference>
<gene>
    <name evidence="2" type="ORF">ROV92_04610</name>
</gene>
<dbReference type="Gene3D" id="3.40.50.300">
    <property type="entry name" value="P-loop containing nucleotide triphosphate hydrolases"/>
    <property type="match status" value="2"/>
</dbReference>
<dbReference type="RefSeq" id="WP_312560672.1">
    <property type="nucleotide sequence ID" value="NZ_JAVSKO010000002.1"/>
</dbReference>
<feature type="compositionally biased region" description="Basic and acidic residues" evidence="1">
    <location>
        <begin position="645"/>
        <end position="660"/>
    </location>
</feature>
<sequence>MSRLQHPVLNTTFLPLQRKSLARYIAHGTPPQTALEQAGLMAAQLCRARLHAPAEIERLLHDACVLFASSEDAGKQLAGAGGGAQPELDAWLSALAAHGVLLAPAEILQDFIGQSPQAYPGLALQLACQETLVEQEIHFPAAFGSEDEDGAQDPGEAMATDARAFEHHGLYTSEQARVLRAIAANPDELIDLDGYAGTGKGHLVLALMDARPGRYTYIAPSRGQVDAFRARVPASTARRLMTQIEFANHLAQHAARSGKTRGFVATYRISTLSPRVIADRIGLQPIGSRTPEQVLRTALDAITQWCASSAASLQPWHFKRTVHWAMINADPYIAAAEQVWRCMFDAGVQRGGCLSLTAAHIGKWLWLQGVAPPLELGMLLIDEAHDLSPAWRQLLAAHAPGVVSLGDPHQRLSGNVHRWQAAKRVEMHQSVRQGRQVDELVNQTLAMDYLGRDAEPFAGATDRATGLLQYADWSQVPDAGIRIYGDVVRLMEDAVRLHARGARLHIHPATLRPLHSALREPIEAWNVVRQGGSLRPWERVVEQFVARGEGRLADLFTRSDGGQRIMQTLQALVPVEDSQIVLCLAEHAKNLQFDVVSMSDCCFKAVAGKRSRHSPVRAAYVAMTRASRQLWLPGDAVAQLQQSAAEHERSREQMRQERQHAAGHRHAR</sequence>
<dbReference type="InterPro" id="IPR027417">
    <property type="entry name" value="P-loop_NTPase"/>
</dbReference>
<accession>A0AAJ2J9J9</accession>
<name>A0AAJ2J9J9_STEMA</name>
<evidence type="ECO:0000313" key="3">
    <source>
        <dbReference type="Proteomes" id="UP001251948"/>
    </source>
</evidence>
<protein>
    <submittedName>
        <fullName evidence="2">Uncharacterized protein</fullName>
    </submittedName>
</protein>
<reference evidence="2" key="1">
    <citation type="submission" date="2023-07" db="EMBL/GenBank/DDBJ databases">
        <title>Comparative genomics of clinical Stenotrophomonas maltophilia isolates reveals regions of diversity which correlate with colonization and persistence in vivo.</title>
        <authorList>
            <person name="Mcdaniel M.S."/>
            <person name="Swords W.E."/>
            <person name="Sumpter N.A."/>
            <person name="Lindgren N.R."/>
            <person name="Billiot C.E."/>
        </authorList>
    </citation>
    <scope>NUCLEOTIDE SEQUENCE</scope>
    <source>
        <strain evidence="2">Ism4</strain>
    </source>
</reference>